<proteinExistence type="predicted"/>
<dbReference type="InterPro" id="IPR025351">
    <property type="entry name" value="Pvc16_N"/>
</dbReference>
<evidence type="ECO:0000259" key="2">
    <source>
        <dbReference type="Pfam" id="PF14065"/>
    </source>
</evidence>
<evidence type="ECO:0000256" key="1">
    <source>
        <dbReference type="SAM" id="MobiDB-lite"/>
    </source>
</evidence>
<sequence>MIPGVDQALRDLLRKRLPDGTAVLLAAQTDLGADDKQTAVSLTLFGLRDDAQGRSAGRDDVRGADGRLLGRQAPTRRYELSYVVQAHAADPETEHELLGQALIALTDEDTGLDVKLGASMPCELGFPPRASFVVTVNAAYTPPLDTELAPPADGVHLGVANTVRPMVAPTSGQKKQWPRRRIEETS</sequence>
<dbReference type="Pfam" id="PF14065">
    <property type="entry name" value="Pvc16_N"/>
    <property type="match status" value="1"/>
</dbReference>
<evidence type="ECO:0000313" key="4">
    <source>
        <dbReference type="Proteomes" id="UP001589810"/>
    </source>
</evidence>
<dbReference type="EMBL" id="JBHLUD010000011">
    <property type="protein sequence ID" value="MFC0545945.1"/>
    <property type="molecule type" value="Genomic_DNA"/>
</dbReference>
<feature type="domain" description="Pvc16 N-terminal" evidence="2">
    <location>
        <begin position="5"/>
        <end position="109"/>
    </location>
</feature>
<accession>A0ABV6N049</accession>
<evidence type="ECO:0000313" key="3">
    <source>
        <dbReference type="EMBL" id="MFC0545945.1"/>
    </source>
</evidence>
<comment type="caution">
    <text evidence="3">The sequence shown here is derived from an EMBL/GenBank/DDBJ whole genome shotgun (WGS) entry which is preliminary data.</text>
</comment>
<organism evidence="3 4">
    <name type="scientific">Kutzneria chonburiensis</name>
    <dbReference type="NCBI Taxonomy" id="1483604"/>
    <lineage>
        <taxon>Bacteria</taxon>
        <taxon>Bacillati</taxon>
        <taxon>Actinomycetota</taxon>
        <taxon>Actinomycetes</taxon>
        <taxon>Pseudonocardiales</taxon>
        <taxon>Pseudonocardiaceae</taxon>
        <taxon>Kutzneria</taxon>
    </lineage>
</organism>
<protein>
    <submittedName>
        <fullName evidence="3">Pvc16 family protein</fullName>
    </submittedName>
</protein>
<reference evidence="3 4" key="1">
    <citation type="submission" date="2024-09" db="EMBL/GenBank/DDBJ databases">
        <authorList>
            <person name="Sun Q."/>
            <person name="Mori K."/>
        </authorList>
    </citation>
    <scope>NUCLEOTIDE SEQUENCE [LARGE SCALE GENOMIC DNA]</scope>
    <source>
        <strain evidence="3 4">TBRC 1432</strain>
    </source>
</reference>
<keyword evidence="4" id="KW-1185">Reference proteome</keyword>
<dbReference type="RefSeq" id="WP_273943519.1">
    <property type="nucleotide sequence ID" value="NZ_CP097263.1"/>
</dbReference>
<dbReference type="Proteomes" id="UP001589810">
    <property type="component" value="Unassembled WGS sequence"/>
</dbReference>
<gene>
    <name evidence="3" type="ORF">ACFFH7_30825</name>
</gene>
<feature type="region of interest" description="Disordered" evidence="1">
    <location>
        <begin position="167"/>
        <end position="186"/>
    </location>
</feature>
<name>A0ABV6N049_9PSEU</name>